<name>A0A091BWV9_STREI</name>
<organism evidence="1 3">
    <name type="scientific">Streptococcus equinus JB1</name>
    <dbReference type="NCBI Taxonomy" id="1294274"/>
    <lineage>
        <taxon>Bacteria</taxon>
        <taxon>Bacillati</taxon>
        <taxon>Bacillota</taxon>
        <taxon>Bacilli</taxon>
        <taxon>Lactobacillales</taxon>
        <taxon>Streptococcaceae</taxon>
        <taxon>Streptococcus</taxon>
    </lineage>
</organism>
<gene>
    <name evidence="1" type="ORF">H702_00425</name>
    <name evidence="2" type="ORF">SAMN02910290_01083</name>
</gene>
<dbReference type="EMBL" id="FOTG01000005">
    <property type="protein sequence ID" value="SFL25479.1"/>
    <property type="molecule type" value="Genomic_DNA"/>
</dbReference>
<proteinExistence type="predicted"/>
<dbReference type="AlphaFoldDB" id="A0A091BWV9"/>
<dbReference type="EMBL" id="AUZH01000001">
    <property type="protein sequence ID" value="KFN88915.1"/>
    <property type="molecule type" value="Genomic_DNA"/>
</dbReference>
<keyword evidence="4" id="KW-1185">Reference proteome</keyword>
<evidence type="ECO:0000313" key="1">
    <source>
        <dbReference type="EMBL" id="KFN88915.1"/>
    </source>
</evidence>
<evidence type="ECO:0000313" key="4">
    <source>
        <dbReference type="Proteomes" id="UP000182793"/>
    </source>
</evidence>
<accession>A0A091BWV9</accession>
<protein>
    <submittedName>
        <fullName evidence="1">Uncharacterized protein</fullName>
    </submittedName>
</protein>
<comment type="caution">
    <text evidence="1">The sequence shown here is derived from an EMBL/GenBank/DDBJ whole genome shotgun (WGS) entry which is preliminary data.</text>
</comment>
<evidence type="ECO:0000313" key="2">
    <source>
        <dbReference type="EMBL" id="SFL25479.1"/>
    </source>
</evidence>
<reference evidence="2 4" key="2">
    <citation type="submission" date="2016-10" db="EMBL/GenBank/DDBJ databases">
        <authorList>
            <person name="Varghese N."/>
            <person name="Submissions S."/>
        </authorList>
    </citation>
    <scope>NUCLEOTIDE SEQUENCE [LARGE SCALE GENOMIC DNA]</scope>
    <source>
        <strain evidence="2 4">JB1</strain>
    </source>
</reference>
<dbReference type="Proteomes" id="UP000029382">
    <property type="component" value="Unassembled WGS sequence"/>
</dbReference>
<evidence type="ECO:0000313" key="3">
    <source>
        <dbReference type="Proteomes" id="UP000029382"/>
    </source>
</evidence>
<dbReference type="Proteomes" id="UP000182793">
    <property type="component" value="Unassembled WGS sequence"/>
</dbReference>
<reference evidence="1 3" key="1">
    <citation type="journal article" date="2014" name="Genome Announc.">
        <title>Draft Genome Sequences of Streptococcus bovis Strains ATCC 33317 and JB1.</title>
        <authorList>
            <person name="Benahmed F.H."/>
            <person name="Gopinath G.R."/>
            <person name="Harbottle H."/>
            <person name="Cotta M.A."/>
            <person name="Luo Y."/>
            <person name="Henderson C."/>
            <person name="Teri P."/>
            <person name="Soppet D."/>
            <person name="Rasmussen M."/>
            <person name="Whitehead T.R."/>
            <person name="Davidson M."/>
        </authorList>
    </citation>
    <scope>NUCLEOTIDE SEQUENCE [LARGE SCALE GENOMIC DNA]</scope>
    <source>
        <strain evidence="1 3">JB1</strain>
    </source>
</reference>
<dbReference type="RefSeq" id="WP_039695944.1">
    <property type="nucleotide sequence ID" value="NZ_AUZH01000001.1"/>
</dbReference>
<sequence>MKKADIINEVNKGQNLVWDLVHLLEKEGKIVKTDKIRKPAVYISENQQLINLSETEILIIERKSATGAVVNYRLITYNLTSGDVEGAYNPFNK</sequence>